<dbReference type="RefSeq" id="WP_198431891.1">
    <property type="nucleotide sequence ID" value="NZ_FWFN01000007.1"/>
</dbReference>
<keyword evidence="2" id="KW-1185">Reference proteome</keyword>
<evidence type="ECO:0000313" key="2">
    <source>
        <dbReference type="Proteomes" id="UP000193963"/>
    </source>
</evidence>
<accession>A0A1X6ZYL4</accession>
<evidence type="ECO:0008006" key="3">
    <source>
        <dbReference type="Google" id="ProtNLM"/>
    </source>
</evidence>
<name>A0A1X6ZYL4_9RHOB</name>
<dbReference type="Proteomes" id="UP000193963">
    <property type="component" value="Unassembled WGS sequence"/>
</dbReference>
<gene>
    <name evidence="1" type="ORF">PSM7751_03352</name>
</gene>
<dbReference type="EMBL" id="FWFN01000007">
    <property type="protein sequence ID" value="SLN65395.1"/>
    <property type="molecule type" value="Genomic_DNA"/>
</dbReference>
<dbReference type="AlphaFoldDB" id="A0A1X6ZYL4"/>
<reference evidence="1 2" key="1">
    <citation type="submission" date="2017-03" db="EMBL/GenBank/DDBJ databases">
        <authorList>
            <person name="Afonso C.L."/>
            <person name="Miller P.J."/>
            <person name="Scott M.A."/>
            <person name="Spackman E."/>
            <person name="Goraichik I."/>
            <person name="Dimitrov K.M."/>
            <person name="Suarez D.L."/>
            <person name="Swayne D.E."/>
        </authorList>
    </citation>
    <scope>NUCLEOTIDE SEQUENCE [LARGE SCALE GENOMIC DNA]</scope>
    <source>
        <strain evidence="1 2">CECT 7751</strain>
    </source>
</reference>
<protein>
    <recommendedName>
        <fullName evidence="3">Lipoprotein</fullName>
    </recommendedName>
</protein>
<organism evidence="1 2">
    <name type="scientific">Pseudooceanicola marinus</name>
    <dbReference type="NCBI Taxonomy" id="396013"/>
    <lineage>
        <taxon>Bacteria</taxon>
        <taxon>Pseudomonadati</taxon>
        <taxon>Pseudomonadota</taxon>
        <taxon>Alphaproteobacteria</taxon>
        <taxon>Rhodobacterales</taxon>
        <taxon>Paracoccaceae</taxon>
        <taxon>Pseudooceanicola</taxon>
    </lineage>
</organism>
<proteinExistence type="predicted"/>
<evidence type="ECO:0000313" key="1">
    <source>
        <dbReference type="EMBL" id="SLN65395.1"/>
    </source>
</evidence>
<dbReference type="PROSITE" id="PS51257">
    <property type="entry name" value="PROKAR_LIPOPROTEIN"/>
    <property type="match status" value="1"/>
</dbReference>
<sequence length="47" mass="4994">MSKSIQFILAASFVAGLAACSKPASEEYVVVDPEPISAEPVYTGKYK</sequence>